<keyword evidence="1" id="KW-0472">Membrane</keyword>
<evidence type="ECO:0000256" key="1">
    <source>
        <dbReference type="SAM" id="Phobius"/>
    </source>
</evidence>
<keyword evidence="3" id="KW-1185">Reference proteome</keyword>
<dbReference type="Proteomes" id="UP000440125">
    <property type="component" value="Unassembled WGS sequence"/>
</dbReference>
<name>A0A6A9QIS6_ACIIN</name>
<proteinExistence type="predicted"/>
<evidence type="ECO:0000313" key="3">
    <source>
        <dbReference type="Proteomes" id="UP000440125"/>
    </source>
</evidence>
<sequence>MDIFNLKDTKSNLNFSQFVGYFSGGLYWVKEGPLAIAEFLAPVFFLLFKLPIIILNPLTYILAYTPYLLFSIALFIYAIKGKGEYGIKRVLLPSIGRIS</sequence>
<comment type="caution">
    <text evidence="2">The sequence shown here is derived from an EMBL/GenBank/DDBJ whole genome shotgun (WGS) entry which is preliminary data.</text>
</comment>
<organism evidence="2 3">
    <name type="scientific">Acidianus infernus</name>
    <dbReference type="NCBI Taxonomy" id="12915"/>
    <lineage>
        <taxon>Archaea</taxon>
        <taxon>Thermoproteota</taxon>
        <taxon>Thermoprotei</taxon>
        <taxon>Sulfolobales</taxon>
        <taxon>Sulfolobaceae</taxon>
        <taxon>Acidianus</taxon>
    </lineage>
</organism>
<feature type="transmembrane region" description="Helical" evidence="1">
    <location>
        <begin position="36"/>
        <end position="55"/>
    </location>
</feature>
<keyword evidence="1" id="KW-0812">Transmembrane</keyword>
<protein>
    <submittedName>
        <fullName evidence="2">Uncharacterized protein</fullName>
    </submittedName>
</protein>
<dbReference type="RefSeq" id="WP_155863640.1">
    <property type="nucleotide sequence ID" value="NZ_WFIY01000004.1"/>
</dbReference>
<accession>A0A6A9QIS6</accession>
<dbReference type="AlphaFoldDB" id="A0A6A9QIS6"/>
<keyword evidence="1" id="KW-1133">Transmembrane helix</keyword>
<dbReference type="EMBL" id="WFIY01000004">
    <property type="protein sequence ID" value="MUM65170.1"/>
    <property type="molecule type" value="Genomic_DNA"/>
</dbReference>
<reference evidence="2 3" key="1">
    <citation type="submission" date="2019-10" db="EMBL/GenBank/DDBJ databases">
        <title>Genome Sequences from Six Type Strain Members of the Archaeal Family Sulfolobaceae: Acidianus ambivalens, Acidianus infernus, Metallosphaera prunae, Stygiolobus azoricus, Sulfolobus metallicus, and Sulfurisphaera ohwakuensis.</title>
        <authorList>
            <person name="Counts J.A."/>
            <person name="Kelly R.M."/>
        </authorList>
    </citation>
    <scope>NUCLEOTIDE SEQUENCE [LARGE SCALE GENOMIC DNA]</scope>
    <source>
        <strain evidence="2 3">DSM 3191</strain>
    </source>
</reference>
<evidence type="ECO:0000313" key="2">
    <source>
        <dbReference type="EMBL" id="MUM65170.1"/>
    </source>
</evidence>
<gene>
    <name evidence="2" type="ORF">D1867_07975</name>
</gene>
<feature type="transmembrane region" description="Helical" evidence="1">
    <location>
        <begin position="61"/>
        <end position="79"/>
    </location>
</feature>